<dbReference type="PANTHER" id="PTHR44845">
    <property type="entry name" value="CARRIER DOMAIN-CONTAINING PROTEIN"/>
    <property type="match status" value="1"/>
</dbReference>
<comment type="caution">
    <text evidence="4">The sequence shown here is derived from an EMBL/GenBank/DDBJ whole genome shotgun (WGS) entry which is preliminary data.</text>
</comment>
<protein>
    <submittedName>
        <fullName evidence="4">Thioester reductase domain-containing protein</fullName>
    </submittedName>
</protein>
<proteinExistence type="predicted"/>
<sequence>MSDISQRITALSPTKRELLLKRIQSKKEIDQQSVLTNLASFGMTVEELKAEANLAPEIYPTTKNIGFIDQPKSVFLTGATGFVGAFLLDEILQQTQANIYCLVRANDIIQGKQRIQKNLESYLIWDESKTARIIPVLGDLTQPLLGLESEHFQIMSNEIDVIYHCGALVKWTYPYNALKAANVFGTHEIIRLACQNKVKPIHFISTVGLFSSPNSSHSVIPEDEILENSGTLYNGYAQSKWVAEKLIRLAELRGLPISIHRPNTEGHSKTGVFNHDDHLCKIIKGCIQLGSVPIDLDIIVASAPIDYVSKAIVYLSRRNESQGKAFHLVNPQPLKWNEWINRICSLGYSLKQLSYNEWKAELMSQIKVSQTNELYTLSPFFSDSMLEAVKMPVFDCKNTLHGLAETSIACPAIDSELLNTYFSYFRDSGFLPPLKTNGNSPELNNINAVAY</sequence>
<dbReference type="InterPro" id="IPR013120">
    <property type="entry name" value="FAR_NAD-bd"/>
</dbReference>
<dbReference type="PANTHER" id="PTHR44845:SF6">
    <property type="entry name" value="BETA-ALANINE-ACTIVATING ENZYME"/>
    <property type="match status" value="1"/>
</dbReference>
<gene>
    <name evidence="4" type="ORF">IQ276_00950</name>
</gene>
<evidence type="ECO:0000256" key="2">
    <source>
        <dbReference type="ARBA" id="ARBA00022553"/>
    </source>
</evidence>
<evidence type="ECO:0000259" key="3">
    <source>
        <dbReference type="Pfam" id="PF07993"/>
    </source>
</evidence>
<name>A0A8J6ZIJ6_DESMC</name>
<dbReference type="InterPro" id="IPR010080">
    <property type="entry name" value="Thioester_reductase-like_dom"/>
</dbReference>
<dbReference type="CDD" id="cd05235">
    <property type="entry name" value="SDR_e1"/>
    <property type="match status" value="1"/>
</dbReference>
<organism evidence="4 5">
    <name type="scientific">Desmonostoc muscorum LEGE 12446</name>
    <dbReference type="NCBI Taxonomy" id="1828758"/>
    <lineage>
        <taxon>Bacteria</taxon>
        <taxon>Bacillati</taxon>
        <taxon>Cyanobacteriota</taxon>
        <taxon>Cyanophyceae</taxon>
        <taxon>Nostocales</taxon>
        <taxon>Nostocaceae</taxon>
        <taxon>Desmonostoc</taxon>
    </lineage>
</organism>
<keyword evidence="1" id="KW-0596">Phosphopantetheine</keyword>
<dbReference type="AlphaFoldDB" id="A0A8J6ZIJ6"/>
<dbReference type="Gene3D" id="3.40.50.720">
    <property type="entry name" value="NAD(P)-binding Rossmann-like Domain"/>
    <property type="match status" value="1"/>
</dbReference>
<dbReference type="Proteomes" id="UP000622533">
    <property type="component" value="Unassembled WGS sequence"/>
</dbReference>
<evidence type="ECO:0000256" key="1">
    <source>
        <dbReference type="ARBA" id="ARBA00022450"/>
    </source>
</evidence>
<dbReference type="Pfam" id="PF07993">
    <property type="entry name" value="NAD_binding_4"/>
    <property type="match status" value="1"/>
</dbReference>
<dbReference type="SUPFAM" id="SSF51735">
    <property type="entry name" value="NAD(P)-binding Rossmann-fold domains"/>
    <property type="match status" value="1"/>
</dbReference>
<dbReference type="InterPro" id="IPR036291">
    <property type="entry name" value="NAD(P)-bd_dom_sf"/>
</dbReference>
<dbReference type="RefSeq" id="WP_193912914.1">
    <property type="nucleotide sequence ID" value="NZ_JADEXS020000001.1"/>
</dbReference>
<evidence type="ECO:0000313" key="4">
    <source>
        <dbReference type="EMBL" id="MBE9021072.1"/>
    </source>
</evidence>
<evidence type="ECO:0000313" key="5">
    <source>
        <dbReference type="Proteomes" id="UP000622533"/>
    </source>
</evidence>
<feature type="domain" description="Thioester reductase (TE)" evidence="3">
    <location>
        <begin position="76"/>
        <end position="312"/>
    </location>
</feature>
<keyword evidence="2" id="KW-0597">Phosphoprotein</keyword>
<keyword evidence="5" id="KW-1185">Reference proteome</keyword>
<dbReference type="EMBL" id="JADEXS010000006">
    <property type="protein sequence ID" value="MBE9021072.1"/>
    <property type="molecule type" value="Genomic_DNA"/>
</dbReference>
<accession>A0A8J6ZIJ6</accession>
<dbReference type="NCBIfam" id="TIGR01746">
    <property type="entry name" value="Thioester-redct"/>
    <property type="match status" value="1"/>
</dbReference>
<reference evidence="4" key="1">
    <citation type="submission" date="2020-10" db="EMBL/GenBank/DDBJ databases">
        <authorList>
            <person name="Castelo-Branco R."/>
            <person name="Eusebio N."/>
            <person name="Adriana R."/>
            <person name="Vieira A."/>
            <person name="Brugerolle De Fraissinette N."/>
            <person name="Rezende De Castro R."/>
            <person name="Schneider M.P."/>
            <person name="Vasconcelos V."/>
            <person name="Leao P.N."/>
        </authorList>
    </citation>
    <scope>NUCLEOTIDE SEQUENCE</scope>
    <source>
        <strain evidence="4">LEGE 12446</strain>
    </source>
</reference>